<gene>
    <name evidence="2" type="ORF">M231_07678</name>
</gene>
<protein>
    <submittedName>
        <fullName evidence="2">Uncharacterized protein</fullName>
    </submittedName>
</protein>
<dbReference type="Proteomes" id="UP000289152">
    <property type="component" value="Unassembled WGS sequence"/>
</dbReference>
<feature type="compositionally biased region" description="Basic and acidic residues" evidence="1">
    <location>
        <begin position="148"/>
        <end position="159"/>
    </location>
</feature>
<dbReference type="InParanoid" id="A0A4Q1B8I6"/>
<feature type="region of interest" description="Disordered" evidence="1">
    <location>
        <begin position="83"/>
        <end position="173"/>
    </location>
</feature>
<accession>A0A4Q1B8I6</accession>
<dbReference type="VEuPathDB" id="FungiDB:TREMEDRAFT_63392"/>
<evidence type="ECO:0000313" key="3">
    <source>
        <dbReference type="Proteomes" id="UP000289152"/>
    </source>
</evidence>
<organism evidence="2 3">
    <name type="scientific">Tremella mesenterica</name>
    <name type="common">Jelly fungus</name>
    <dbReference type="NCBI Taxonomy" id="5217"/>
    <lineage>
        <taxon>Eukaryota</taxon>
        <taxon>Fungi</taxon>
        <taxon>Dikarya</taxon>
        <taxon>Basidiomycota</taxon>
        <taxon>Agaricomycotina</taxon>
        <taxon>Tremellomycetes</taxon>
        <taxon>Tremellales</taxon>
        <taxon>Tremellaceae</taxon>
        <taxon>Tremella</taxon>
    </lineage>
</organism>
<evidence type="ECO:0000256" key="1">
    <source>
        <dbReference type="SAM" id="MobiDB-lite"/>
    </source>
</evidence>
<reference evidence="2 3" key="1">
    <citation type="submission" date="2016-06" db="EMBL/GenBank/DDBJ databases">
        <title>Evolution of pathogenesis and genome organization in the Tremellales.</title>
        <authorList>
            <person name="Cuomo C."/>
            <person name="Litvintseva A."/>
            <person name="Heitman J."/>
            <person name="Chen Y."/>
            <person name="Sun S."/>
            <person name="Springer D."/>
            <person name="Dromer F."/>
            <person name="Young S."/>
            <person name="Zeng Q."/>
            <person name="Chapman S."/>
            <person name="Gujja S."/>
            <person name="Saif S."/>
            <person name="Birren B."/>
        </authorList>
    </citation>
    <scope>NUCLEOTIDE SEQUENCE [LARGE SCALE GENOMIC DNA]</scope>
    <source>
        <strain evidence="2 3">ATCC 28783</strain>
    </source>
</reference>
<dbReference type="AlphaFoldDB" id="A0A4Q1B8I6"/>
<proteinExistence type="predicted"/>
<dbReference type="EMBL" id="SDIL01000161">
    <property type="protein sequence ID" value="RXK35058.1"/>
    <property type="molecule type" value="Genomic_DNA"/>
</dbReference>
<sequence>MLGSHKSRHHSIAEPIPSSPQLMWLGAHPFHIEPRVARPSLIRSPPLSPSKYHVGYFSEKSLGRFDSPTDILYCHARYSHGSTPSIANASPDVGANVRRRHSSKLPQESVKVRRVSFSQDVQREGWQPHRAKDQVDDTIRLQSPNVTDVKDKDRSDTEARQPSSPISPILKTPMTANIAQPISQLTKSRPFPGRTQHVSITRDPVMLCAHSPISATPVPIEKILDNLSLEPSPTSPFKIQDLIPASLSDPVYRTYHGLPSGSPQYLEFRTRKDRDRILRAKANSMAFDSPPGDSVDRGVHRRVTLH</sequence>
<evidence type="ECO:0000313" key="2">
    <source>
        <dbReference type="EMBL" id="RXK35058.1"/>
    </source>
</evidence>
<feature type="compositionally biased region" description="Basic and acidic residues" evidence="1">
    <location>
        <begin position="121"/>
        <end position="139"/>
    </location>
</feature>
<comment type="caution">
    <text evidence="2">The sequence shown here is derived from an EMBL/GenBank/DDBJ whole genome shotgun (WGS) entry which is preliminary data.</text>
</comment>
<keyword evidence="3" id="KW-1185">Reference proteome</keyword>
<name>A0A4Q1B8I6_TREME</name>